<dbReference type="Gene3D" id="3.30.1330.40">
    <property type="entry name" value="RutC-like"/>
    <property type="match status" value="1"/>
</dbReference>
<dbReference type="InterPro" id="IPR006175">
    <property type="entry name" value="YjgF/YER057c/UK114"/>
</dbReference>
<dbReference type="GO" id="GO:0005739">
    <property type="term" value="C:mitochondrion"/>
    <property type="evidence" value="ECO:0007669"/>
    <property type="project" value="TreeGrafter"/>
</dbReference>
<dbReference type="InterPro" id="IPR035959">
    <property type="entry name" value="RutC-like_sf"/>
</dbReference>
<dbReference type="AlphaFoldDB" id="A0A0M3JC34"/>
<reference evidence="3" key="1">
    <citation type="submission" date="2017-02" db="UniProtKB">
        <authorList>
            <consortium name="WormBaseParasite"/>
        </authorList>
    </citation>
    <scope>IDENTIFICATION</scope>
</reference>
<organism evidence="3">
    <name type="scientific">Anisakis simplex</name>
    <name type="common">Herring worm</name>
    <dbReference type="NCBI Taxonomy" id="6269"/>
    <lineage>
        <taxon>Eukaryota</taxon>
        <taxon>Metazoa</taxon>
        <taxon>Ecdysozoa</taxon>
        <taxon>Nematoda</taxon>
        <taxon>Chromadorea</taxon>
        <taxon>Rhabditida</taxon>
        <taxon>Spirurina</taxon>
        <taxon>Ascaridomorpha</taxon>
        <taxon>Ascaridoidea</taxon>
        <taxon>Anisakidae</taxon>
        <taxon>Anisakis</taxon>
        <taxon>Anisakis simplex complex</taxon>
    </lineage>
</organism>
<keyword evidence="2" id="KW-1185">Reference proteome</keyword>
<protein>
    <submittedName>
        <fullName evidence="3">RutC family protein (inferred by orthology to a C. elegans protein)</fullName>
    </submittedName>
</protein>
<dbReference type="OrthoDB" id="309640at2759"/>
<evidence type="ECO:0000313" key="3">
    <source>
        <dbReference type="WBParaSite" id="ASIM_0000516401-mRNA-1"/>
    </source>
</evidence>
<dbReference type="WBParaSite" id="ASIM_0000516401-mRNA-1">
    <property type="protein sequence ID" value="ASIM_0000516401-mRNA-1"/>
    <property type="gene ID" value="ASIM_0000516401"/>
</dbReference>
<evidence type="ECO:0000313" key="1">
    <source>
        <dbReference type="EMBL" id="VDK24787.1"/>
    </source>
</evidence>
<sequence>MSTITRKIIATTKAPAAIGPYSQAVLVDHTLYISGSLGLVPETGQFPSESVKAQTEQSLKNIGAILEAAGSSYDNGIHCKFYLKL</sequence>
<dbReference type="GO" id="GO:0005829">
    <property type="term" value="C:cytosol"/>
    <property type="evidence" value="ECO:0007669"/>
    <property type="project" value="TreeGrafter"/>
</dbReference>
<dbReference type="EMBL" id="UYRR01009247">
    <property type="protein sequence ID" value="VDK24787.1"/>
    <property type="molecule type" value="Genomic_DNA"/>
</dbReference>
<dbReference type="Pfam" id="PF01042">
    <property type="entry name" value="Ribonuc_L-PSP"/>
    <property type="match status" value="1"/>
</dbReference>
<gene>
    <name evidence="1" type="ORF">ASIM_LOCUS4965</name>
</gene>
<evidence type="ECO:0000313" key="2">
    <source>
        <dbReference type="Proteomes" id="UP000267096"/>
    </source>
</evidence>
<dbReference type="PANTHER" id="PTHR11803">
    <property type="entry name" value="2-IMINOBUTANOATE/2-IMINOPROPANOATE DEAMINASE RIDA"/>
    <property type="match status" value="1"/>
</dbReference>
<dbReference type="Proteomes" id="UP000267096">
    <property type="component" value="Unassembled WGS sequence"/>
</dbReference>
<accession>A0A0M3JC34</accession>
<dbReference type="PANTHER" id="PTHR11803:SF39">
    <property type="entry name" value="2-IMINOBUTANOATE_2-IMINOPROPANOATE DEAMINASE"/>
    <property type="match status" value="1"/>
</dbReference>
<dbReference type="GO" id="GO:0019239">
    <property type="term" value="F:deaminase activity"/>
    <property type="evidence" value="ECO:0007669"/>
    <property type="project" value="TreeGrafter"/>
</dbReference>
<reference evidence="1 2" key="2">
    <citation type="submission" date="2018-11" db="EMBL/GenBank/DDBJ databases">
        <authorList>
            <consortium name="Pathogen Informatics"/>
        </authorList>
    </citation>
    <scope>NUCLEOTIDE SEQUENCE [LARGE SCALE GENOMIC DNA]</scope>
</reference>
<proteinExistence type="predicted"/>
<dbReference type="SUPFAM" id="SSF55298">
    <property type="entry name" value="YjgF-like"/>
    <property type="match status" value="1"/>
</dbReference>
<dbReference type="CDD" id="cd00448">
    <property type="entry name" value="YjgF_YER057c_UK114_family"/>
    <property type="match status" value="1"/>
</dbReference>
<name>A0A0M3JC34_ANISI</name>